<dbReference type="EMBL" id="CAMKVN010002280">
    <property type="protein sequence ID" value="CAI2180391.1"/>
    <property type="molecule type" value="Genomic_DNA"/>
</dbReference>
<dbReference type="Proteomes" id="UP001153678">
    <property type="component" value="Unassembled WGS sequence"/>
</dbReference>
<dbReference type="AlphaFoldDB" id="A0A9W4WR89"/>
<dbReference type="PANTHER" id="PTHR45728">
    <property type="entry name" value="ACETYL-COA CARBOXYLASE, ISOFORM A"/>
    <property type="match status" value="1"/>
</dbReference>
<dbReference type="Gene3D" id="3.90.226.10">
    <property type="entry name" value="2-enoyl-CoA Hydratase, Chain A, domain 1"/>
    <property type="match status" value="1"/>
</dbReference>
<dbReference type="GO" id="GO:0006633">
    <property type="term" value="P:fatty acid biosynthetic process"/>
    <property type="evidence" value="ECO:0007669"/>
    <property type="project" value="TreeGrafter"/>
</dbReference>
<proteinExistence type="predicted"/>
<feature type="domain" description="Acetyl-coenzyme A carboxylase carboxyl transferase subunit beta" evidence="1">
    <location>
        <begin position="180"/>
        <end position="210"/>
    </location>
</feature>
<name>A0A9W4WR89_9GLOM</name>
<dbReference type="GO" id="GO:0005739">
    <property type="term" value="C:mitochondrion"/>
    <property type="evidence" value="ECO:0007669"/>
    <property type="project" value="TreeGrafter"/>
</dbReference>
<dbReference type="SUPFAM" id="SSF52096">
    <property type="entry name" value="ClpP/crotonase"/>
    <property type="match status" value="1"/>
</dbReference>
<sequence length="241" mass="26854">MPGWENSSRGYRGDDGQMFFNTVGKPNGPKFMTGIAFRDLKNAFYPCIGMLSPGGSVGANFGFGINHLDNIATITITLVTRRSIGIGAYLVRLRQRTIQNESTAQNDLKDSLEVILVICLPKGFTIHDGVGKYEIERNPNSWVSGFFDKGSFAETLSIWAKLDEHVLILIRVDDGKPDRIFVNWRGFSGGQRDMFKEILKYVSYIVDQLPTTSSLAGVLEPEGIVEIKLRKPQFLATIEID</sequence>
<organism evidence="2 3">
    <name type="scientific">Funneliformis geosporum</name>
    <dbReference type="NCBI Taxonomy" id="1117311"/>
    <lineage>
        <taxon>Eukaryota</taxon>
        <taxon>Fungi</taxon>
        <taxon>Fungi incertae sedis</taxon>
        <taxon>Mucoromycota</taxon>
        <taxon>Glomeromycotina</taxon>
        <taxon>Glomeromycetes</taxon>
        <taxon>Glomerales</taxon>
        <taxon>Glomeraceae</taxon>
        <taxon>Funneliformis</taxon>
    </lineage>
</organism>
<dbReference type="Pfam" id="PF01039">
    <property type="entry name" value="Carboxyl_trans"/>
    <property type="match status" value="1"/>
</dbReference>
<reference evidence="2" key="1">
    <citation type="submission" date="2022-08" db="EMBL/GenBank/DDBJ databases">
        <authorList>
            <person name="Kallberg Y."/>
            <person name="Tangrot J."/>
            <person name="Rosling A."/>
        </authorList>
    </citation>
    <scope>NUCLEOTIDE SEQUENCE</scope>
    <source>
        <strain evidence="2">Wild A</strain>
    </source>
</reference>
<protein>
    <submittedName>
        <fullName evidence="2">684_t:CDS:1</fullName>
    </submittedName>
</protein>
<gene>
    <name evidence="2" type="ORF">FWILDA_LOCUS9559</name>
</gene>
<evidence type="ECO:0000259" key="1">
    <source>
        <dbReference type="Pfam" id="PF01039"/>
    </source>
</evidence>
<dbReference type="OrthoDB" id="25503at2759"/>
<dbReference type="InterPro" id="IPR034733">
    <property type="entry name" value="AcCoA_carboxyl_beta"/>
</dbReference>
<dbReference type="PANTHER" id="PTHR45728:SF3">
    <property type="entry name" value="ACETYL-COA CARBOXYLASE"/>
    <property type="match status" value="1"/>
</dbReference>
<dbReference type="InterPro" id="IPR049076">
    <property type="entry name" value="ACCA"/>
</dbReference>
<comment type="caution">
    <text evidence="2">The sequence shown here is derived from an EMBL/GenBank/DDBJ whole genome shotgun (WGS) entry which is preliminary data.</text>
</comment>
<dbReference type="InterPro" id="IPR029045">
    <property type="entry name" value="ClpP/crotonase-like_dom_sf"/>
</dbReference>
<keyword evidence="3" id="KW-1185">Reference proteome</keyword>
<accession>A0A9W4WR89</accession>
<evidence type="ECO:0000313" key="2">
    <source>
        <dbReference type="EMBL" id="CAI2180391.1"/>
    </source>
</evidence>
<dbReference type="GO" id="GO:0003989">
    <property type="term" value="F:acetyl-CoA carboxylase activity"/>
    <property type="evidence" value="ECO:0007669"/>
    <property type="project" value="InterPro"/>
</dbReference>
<evidence type="ECO:0000313" key="3">
    <source>
        <dbReference type="Proteomes" id="UP001153678"/>
    </source>
</evidence>